<proteinExistence type="predicted"/>
<dbReference type="Proteomes" id="UP001501183">
    <property type="component" value="Unassembled WGS sequence"/>
</dbReference>
<dbReference type="GO" id="GO:0003677">
    <property type="term" value="F:DNA binding"/>
    <property type="evidence" value="ECO:0007669"/>
    <property type="project" value="UniProtKB-KW"/>
</dbReference>
<comment type="caution">
    <text evidence="1">The sequence shown here is derived from an EMBL/GenBank/DDBJ whole genome shotgun (WGS) entry which is preliminary data.</text>
</comment>
<dbReference type="EMBL" id="BAABFB010000017">
    <property type="protein sequence ID" value="GAA4472835.1"/>
    <property type="molecule type" value="Genomic_DNA"/>
</dbReference>
<organism evidence="1 2">
    <name type="scientific">Rhodococcus olei</name>
    <dbReference type="NCBI Taxonomy" id="2161675"/>
    <lineage>
        <taxon>Bacteria</taxon>
        <taxon>Bacillati</taxon>
        <taxon>Actinomycetota</taxon>
        <taxon>Actinomycetes</taxon>
        <taxon>Mycobacteriales</taxon>
        <taxon>Nocardiaceae</taxon>
        <taxon>Rhodococcus</taxon>
    </lineage>
</organism>
<keyword evidence="2" id="KW-1185">Reference proteome</keyword>
<name>A0ABP8NX68_9NOCA</name>
<dbReference type="Pfam" id="PF04237">
    <property type="entry name" value="YjbR"/>
    <property type="match status" value="1"/>
</dbReference>
<evidence type="ECO:0000313" key="1">
    <source>
        <dbReference type="EMBL" id="GAA4472835.1"/>
    </source>
</evidence>
<protein>
    <submittedName>
        <fullName evidence="1">MmcQ/YjbR family DNA-binding protein</fullName>
    </submittedName>
</protein>
<dbReference type="SUPFAM" id="SSF142906">
    <property type="entry name" value="YjbR-like"/>
    <property type="match status" value="1"/>
</dbReference>
<dbReference type="InterPro" id="IPR058532">
    <property type="entry name" value="YjbR/MT2646/Rv2570-like"/>
</dbReference>
<dbReference type="Gene3D" id="3.90.1150.30">
    <property type="match status" value="1"/>
</dbReference>
<keyword evidence="1" id="KW-0238">DNA-binding</keyword>
<dbReference type="InterPro" id="IPR038056">
    <property type="entry name" value="YjbR-like_sf"/>
</dbReference>
<gene>
    <name evidence="1" type="ORF">GCM10023094_05510</name>
</gene>
<accession>A0ABP8NX68</accession>
<evidence type="ECO:0000313" key="2">
    <source>
        <dbReference type="Proteomes" id="UP001501183"/>
    </source>
</evidence>
<sequence>MDGSAHTRLVHTWKDVVAVASRLPEVEESTWYRTPALKVAGKGFARLRTEAEGGLVLMCGLDEKQALLASGDPAFYTTPHYDGHGAILVDLERVERDQLAELLTESWRRKAPKRLQASLGRGTSGTL</sequence>
<reference evidence="2" key="1">
    <citation type="journal article" date="2019" name="Int. J. Syst. Evol. Microbiol.">
        <title>The Global Catalogue of Microorganisms (GCM) 10K type strain sequencing project: providing services to taxonomists for standard genome sequencing and annotation.</title>
        <authorList>
            <consortium name="The Broad Institute Genomics Platform"/>
            <consortium name="The Broad Institute Genome Sequencing Center for Infectious Disease"/>
            <person name="Wu L."/>
            <person name="Ma J."/>
        </authorList>
    </citation>
    <scope>NUCLEOTIDE SEQUENCE [LARGE SCALE GENOMIC DNA]</scope>
    <source>
        <strain evidence="2">JCM 32206</strain>
    </source>
</reference>